<keyword evidence="8" id="KW-1185">Reference proteome</keyword>
<dbReference type="RefSeq" id="WP_131483701.1">
    <property type="nucleotide sequence ID" value="NZ_SJDL01000043.1"/>
</dbReference>
<proteinExistence type="inferred from homology"/>
<evidence type="ECO:0000256" key="3">
    <source>
        <dbReference type="ARBA" id="ARBA00022692"/>
    </source>
</evidence>
<dbReference type="PANTHER" id="PTHR31632:SF2">
    <property type="entry name" value="PLASMA MEMBRANE IRON PERMEASE"/>
    <property type="match status" value="1"/>
</dbReference>
<feature type="transmembrane region" description="Helical" evidence="6">
    <location>
        <begin position="6"/>
        <end position="26"/>
    </location>
</feature>
<evidence type="ECO:0000256" key="1">
    <source>
        <dbReference type="ARBA" id="ARBA00004141"/>
    </source>
</evidence>
<evidence type="ECO:0000313" key="8">
    <source>
        <dbReference type="Proteomes" id="UP000313645"/>
    </source>
</evidence>
<keyword evidence="3 6" id="KW-0812">Transmembrane</keyword>
<comment type="caution">
    <text evidence="7">The sequence shown here is derived from an EMBL/GenBank/DDBJ whole genome shotgun (WGS) entry which is preliminary data.</text>
</comment>
<evidence type="ECO:0000256" key="4">
    <source>
        <dbReference type="ARBA" id="ARBA00022989"/>
    </source>
</evidence>
<name>A0ABY1ZEY7_9GAMM</name>
<feature type="transmembrane region" description="Helical" evidence="6">
    <location>
        <begin position="38"/>
        <end position="59"/>
    </location>
</feature>
<gene>
    <name evidence="7" type="ORF">EZI54_20245</name>
</gene>
<accession>A0ABY1ZEY7</accession>
<feature type="transmembrane region" description="Helical" evidence="6">
    <location>
        <begin position="243"/>
        <end position="264"/>
    </location>
</feature>
<feature type="transmembrane region" description="Helical" evidence="6">
    <location>
        <begin position="149"/>
        <end position="170"/>
    </location>
</feature>
<reference evidence="7 8" key="1">
    <citation type="submission" date="2019-02" db="EMBL/GenBank/DDBJ databases">
        <title>Marinobacter halodurans sp. nov., a marine bacterium isolated from sea tidal flat.</title>
        <authorList>
            <person name="Yoo Y."/>
            <person name="Lee D.W."/>
            <person name="Kim B.S."/>
            <person name="Kim J.-J."/>
        </authorList>
    </citation>
    <scope>NUCLEOTIDE SEQUENCE [LARGE SCALE GENOMIC DNA]</scope>
    <source>
        <strain evidence="7 8">YJ-S3-2</strain>
    </source>
</reference>
<evidence type="ECO:0000256" key="2">
    <source>
        <dbReference type="ARBA" id="ARBA00008333"/>
    </source>
</evidence>
<evidence type="ECO:0000256" key="5">
    <source>
        <dbReference type="ARBA" id="ARBA00023136"/>
    </source>
</evidence>
<dbReference type="InterPro" id="IPR004923">
    <property type="entry name" value="FTR1/Fip1/EfeU"/>
</dbReference>
<dbReference type="Pfam" id="PF03239">
    <property type="entry name" value="FTR1"/>
    <property type="match status" value="1"/>
</dbReference>
<evidence type="ECO:0000313" key="7">
    <source>
        <dbReference type="EMBL" id="TBW49105.1"/>
    </source>
</evidence>
<sequence length="276" mass="30945">MEQIIFVVWRESIEALLVVGILYAWLRQASVPGAMRYLWFGVGGGILFAIALAAALLGIQQFLGNNGQEIFMLLMMLVAAVLIVQMVMWMREHGRHLHSHLKHETQRALEDRTFWSISILVAIAIGREGSETVIFLYGMSYAQQTTQDWLSFAGAVAVALVLAGFTYSLLQAGRRWMSWKHFFRFTEIMLLLLASSLLLSSVDRMISLGWVPAGIDPLWDTSALLDDTSRFGGVVSALTGYRAYPALTDLIVWLAFWAGIFGLFRLQRRQQAPVTA</sequence>
<keyword evidence="5 6" id="KW-0472">Membrane</keyword>
<dbReference type="Proteomes" id="UP000313645">
    <property type="component" value="Unassembled WGS sequence"/>
</dbReference>
<dbReference type="PANTHER" id="PTHR31632">
    <property type="entry name" value="IRON TRANSPORTER FTH1"/>
    <property type="match status" value="1"/>
</dbReference>
<feature type="transmembrane region" description="Helical" evidence="6">
    <location>
        <begin position="71"/>
        <end position="91"/>
    </location>
</feature>
<keyword evidence="4 6" id="KW-1133">Transmembrane helix</keyword>
<protein>
    <submittedName>
        <fullName evidence="7">FTR1 family iron permease</fullName>
    </submittedName>
</protein>
<comment type="subcellular location">
    <subcellularLocation>
        <location evidence="1">Membrane</location>
        <topology evidence="1">Multi-pass membrane protein</topology>
    </subcellularLocation>
</comment>
<organism evidence="7 8">
    <name type="scientific">Marinobacter halodurans</name>
    <dbReference type="NCBI Taxonomy" id="2528979"/>
    <lineage>
        <taxon>Bacteria</taxon>
        <taxon>Pseudomonadati</taxon>
        <taxon>Pseudomonadota</taxon>
        <taxon>Gammaproteobacteria</taxon>
        <taxon>Pseudomonadales</taxon>
        <taxon>Marinobacteraceae</taxon>
        <taxon>Marinobacter</taxon>
    </lineage>
</organism>
<evidence type="ECO:0000256" key="6">
    <source>
        <dbReference type="SAM" id="Phobius"/>
    </source>
</evidence>
<feature type="transmembrane region" description="Helical" evidence="6">
    <location>
        <begin position="112"/>
        <end position="129"/>
    </location>
</feature>
<feature type="transmembrane region" description="Helical" evidence="6">
    <location>
        <begin position="182"/>
        <end position="202"/>
    </location>
</feature>
<comment type="similarity">
    <text evidence="2">Belongs to the oxidase-dependent Fe transporter (OFeT) (TC 9.A.10.1) family.</text>
</comment>
<dbReference type="EMBL" id="SJDL01000043">
    <property type="protein sequence ID" value="TBW49105.1"/>
    <property type="molecule type" value="Genomic_DNA"/>
</dbReference>